<sequence length="583" mass="63033">MSFQILGTLNLTNGRDVAVLPPAKPTTLLAALLLHPNAVVSTSSLLFAIWGEQQPASAKAALQTCVLRLRRLFAKHGIAGNLIESVPGGYRIVADADSLDLLRFRQLVRTAEHDTDPESELHHLTEGLRLWRGALLANVPSEVLCRDEAPRLTEEWLRASERLHDLKLALGRCREVLPDLWRAARSHPGHERFAEQLIEALYRTGRQTEALVEYRNIKRYLRDELGLDPGPSLQQLEAAILRGAELAPADPAGDVPAVTGHRTGTGEPPPPMATSDFTGRAADVALLAGWLGDDRPAPRTIVLTGAPGIGKTALALHVADQLRTDSRPGHATVRMRRPDGTARTPGELTAELARLRRAGVAESALLILDDVLDAEQIRAALSAERGHTVLITSRMSLTGLVAAHGGRMHRLDPFTDDEALALLSVLLGRDRIAAEPDAVHQLAALCGNFPLALRIMAARLQAHPRTRIADCVTWLRGDRFARMSLVGDPRMSITETFGAWLDDLDPRLSAAFVRIARCSYPGSMTADDLAGVLDRPVPATGQILDLLADAGAIEGGSGIYTMHELVRAFAVHDYGQRSGALVA</sequence>
<dbReference type="CDD" id="cd15831">
    <property type="entry name" value="BTAD"/>
    <property type="match status" value="1"/>
</dbReference>
<dbReference type="Pfam" id="PF00486">
    <property type="entry name" value="Trans_reg_C"/>
    <property type="match status" value="1"/>
</dbReference>
<evidence type="ECO:0000313" key="7">
    <source>
        <dbReference type="EMBL" id="RIV40369.1"/>
    </source>
</evidence>
<dbReference type="Gene3D" id="1.10.10.10">
    <property type="entry name" value="Winged helix-like DNA-binding domain superfamily/Winged helix DNA-binding domain"/>
    <property type="match status" value="1"/>
</dbReference>
<dbReference type="RefSeq" id="WP_119573663.1">
    <property type="nucleotide sequence ID" value="NZ_QXEC01000003.1"/>
</dbReference>
<dbReference type="PANTHER" id="PTHR35807">
    <property type="entry name" value="TRANSCRIPTIONAL REGULATOR REDD-RELATED"/>
    <property type="match status" value="1"/>
</dbReference>
<proteinExistence type="inferred from homology"/>
<dbReference type="GO" id="GO:0003677">
    <property type="term" value="F:DNA binding"/>
    <property type="evidence" value="ECO:0007669"/>
    <property type="project" value="UniProtKB-UniRule"/>
</dbReference>
<keyword evidence="4" id="KW-0804">Transcription</keyword>
<dbReference type="GO" id="GO:0000160">
    <property type="term" value="P:phosphorelay signal transduction system"/>
    <property type="evidence" value="ECO:0007669"/>
    <property type="project" value="InterPro"/>
</dbReference>
<dbReference type="SUPFAM" id="SSF46894">
    <property type="entry name" value="C-terminal effector domain of the bipartite response regulators"/>
    <property type="match status" value="1"/>
</dbReference>
<comment type="similarity">
    <text evidence="1">Belongs to the AfsR/DnrI/RedD regulatory family.</text>
</comment>
<dbReference type="Proteomes" id="UP000283832">
    <property type="component" value="Unassembled WGS sequence"/>
</dbReference>
<evidence type="ECO:0000313" key="8">
    <source>
        <dbReference type="Proteomes" id="UP000283832"/>
    </source>
</evidence>
<protein>
    <submittedName>
        <fullName evidence="7">AfsR family transcriptional regulator</fullName>
    </submittedName>
</protein>
<evidence type="ECO:0000256" key="5">
    <source>
        <dbReference type="PROSITE-ProRule" id="PRU01091"/>
    </source>
</evidence>
<dbReference type="InterPro" id="IPR011990">
    <property type="entry name" value="TPR-like_helical_dom_sf"/>
</dbReference>
<dbReference type="AlphaFoldDB" id="A0A418MZY4"/>
<evidence type="ECO:0000259" key="6">
    <source>
        <dbReference type="PROSITE" id="PS51755"/>
    </source>
</evidence>
<dbReference type="GO" id="GO:0006355">
    <property type="term" value="P:regulation of DNA-templated transcription"/>
    <property type="evidence" value="ECO:0007669"/>
    <property type="project" value="InterPro"/>
</dbReference>
<dbReference type="InterPro" id="IPR036388">
    <property type="entry name" value="WH-like_DNA-bd_sf"/>
</dbReference>
<organism evidence="7 8">
    <name type="scientific">Micromonospora radicis</name>
    <dbReference type="NCBI Taxonomy" id="1894971"/>
    <lineage>
        <taxon>Bacteria</taxon>
        <taxon>Bacillati</taxon>
        <taxon>Actinomycetota</taxon>
        <taxon>Actinomycetes</taxon>
        <taxon>Micromonosporales</taxon>
        <taxon>Micromonosporaceae</taxon>
        <taxon>Micromonospora</taxon>
    </lineage>
</organism>
<keyword evidence="2" id="KW-0805">Transcription regulation</keyword>
<dbReference type="InterPro" id="IPR001867">
    <property type="entry name" value="OmpR/PhoB-type_DNA-bd"/>
</dbReference>
<dbReference type="PANTHER" id="PTHR35807:SF1">
    <property type="entry name" value="TRANSCRIPTIONAL REGULATOR REDD"/>
    <property type="match status" value="1"/>
</dbReference>
<evidence type="ECO:0000256" key="2">
    <source>
        <dbReference type="ARBA" id="ARBA00023015"/>
    </source>
</evidence>
<comment type="caution">
    <text evidence="7">The sequence shown here is derived from an EMBL/GenBank/DDBJ whole genome shotgun (WGS) entry which is preliminary data.</text>
</comment>
<dbReference type="OrthoDB" id="4336084at2"/>
<name>A0A418MZY4_9ACTN</name>
<dbReference type="GO" id="GO:0043531">
    <property type="term" value="F:ADP binding"/>
    <property type="evidence" value="ECO:0007669"/>
    <property type="project" value="InterPro"/>
</dbReference>
<dbReference type="EMBL" id="QXEC01000003">
    <property type="protein sequence ID" value="RIV40369.1"/>
    <property type="molecule type" value="Genomic_DNA"/>
</dbReference>
<feature type="domain" description="OmpR/PhoB-type" evidence="6">
    <location>
        <begin position="1"/>
        <end position="94"/>
    </location>
</feature>
<gene>
    <name evidence="7" type="ORF">D2L64_05935</name>
</gene>
<evidence type="ECO:0000256" key="3">
    <source>
        <dbReference type="ARBA" id="ARBA00023125"/>
    </source>
</evidence>
<reference evidence="7 8" key="1">
    <citation type="submission" date="2018-08" db="EMBL/GenBank/DDBJ databases">
        <title>Jishengella sp. nov., isolated from a root of Azadirachta indica A. Juss. var. siamensis Valenton.</title>
        <authorList>
            <person name="Kuncharoen N."/>
            <person name="Tanasupawat S."/>
            <person name="Kudo T."/>
            <person name="Ohkuma M."/>
        </authorList>
    </citation>
    <scope>NUCLEOTIDE SEQUENCE [LARGE SCALE GENOMIC DNA]</scope>
    <source>
        <strain evidence="7 8">AZ1-13</strain>
    </source>
</reference>
<dbReference type="Gene3D" id="1.25.40.10">
    <property type="entry name" value="Tetratricopeptide repeat domain"/>
    <property type="match status" value="1"/>
</dbReference>
<dbReference type="SMART" id="SM00862">
    <property type="entry name" value="Trans_reg_C"/>
    <property type="match status" value="1"/>
</dbReference>
<dbReference type="PROSITE" id="PS51755">
    <property type="entry name" value="OMPR_PHOB"/>
    <property type="match status" value="1"/>
</dbReference>
<accession>A0A418MZY4</accession>
<keyword evidence="3 5" id="KW-0238">DNA-binding</keyword>
<dbReference type="InterPro" id="IPR051677">
    <property type="entry name" value="AfsR-DnrI-RedD_regulator"/>
</dbReference>
<dbReference type="InterPro" id="IPR027417">
    <property type="entry name" value="P-loop_NTPase"/>
</dbReference>
<dbReference type="SMART" id="SM00382">
    <property type="entry name" value="AAA"/>
    <property type="match status" value="1"/>
</dbReference>
<keyword evidence="8" id="KW-1185">Reference proteome</keyword>
<feature type="DNA-binding region" description="OmpR/PhoB-type" evidence="5">
    <location>
        <begin position="1"/>
        <end position="94"/>
    </location>
</feature>
<dbReference type="SUPFAM" id="SSF52540">
    <property type="entry name" value="P-loop containing nucleoside triphosphate hydrolases"/>
    <property type="match status" value="1"/>
</dbReference>
<dbReference type="SMART" id="SM01043">
    <property type="entry name" value="BTAD"/>
    <property type="match status" value="1"/>
</dbReference>
<dbReference type="PRINTS" id="PR00364">
    <property type="entry name" value="DISEASERSIST"/>
</dbReference>
<dbReference type="SUPFAM" id="SSF48452">
    <property type="entry name" value="TPR-like"/>
    <property type="match status" value="1"/>
</dbReference>
<dbReference type="Pfam" id="PF03704">
    <property type="entry name" value="BTAD"/>
    <property type="match status" value="1"/>
</dbReference>
<evidence type="ECO:0000256" key="1">
    <source>
        <dbReference type="ARBA" id="ARBA00005820"/>
    </source>
</evidence>
<dbReference type="InterPro" id="IPR016032">
    <property type="entry name" value="Sig_transdc_resp-reg_C-effctor"/>
</dbReference>
<dbReference type="InterPro" id="IPR003593">
    <property type="entry name" value="AAA+_ATPase"/>
</dbReference>
<evidence type="ECO:0000256" key="4">
    <source>
        <dbReference type="ARBA" id="ARBA00023163"/>
    </source>
</evidence>
<dbReference type="InterPro" id="IPR005158">
    <property type="entry name" value="BTAD"/>
</dbReference>
<dbReference type="Gene3D" id="3.40.50.300">
    <property type="entry name" value="P-loop containing nucleotide triphosphate hydrolases"/>
    <property type="match status" value="1"/>
</dbReference>